<keyword evidence="2" id="KW-1185">Reference proteome</keyword>
<dbReference type="OrthoDB" id="10068793at2759"/>
<proteinExistence type="predicted"/>
<dbReference type="Proteomes" id="UP000054270">
    <property type="component" value="Unassembled WGS sequence"/>
</dbReference>
<dbReference type="InterPro" id="IPR011935">
    <property type="entry name" value="CHP02231"/>
</dbReference>
<dbReference type="EMBL" id="KN817711">
    <property type="protein sequence ID" value="KJA13832.1"/>
    <property type="molecule type" value="Genomic_DNA"/>
</dbReference>
<dbReference type="PANTHER" id="PTHR31005">
    <property type="entry name" value="DUF4139 DOMAIN-CONTAINING PROTEIN"/>
    <property type="match status" value="1"/>
</dbReference>
<dbReference type="AlphaFoldDB" id="A0A0D2KGZ0"/>
<protein>
    <submittedName>
        <fullName evidence="1">Uncharacterized protein</fullName>
    </submittedName>
</protein>
<dbReference type="STRING" id="945553.A0A0D2KGZ0"/>
<sequence length="108" mass="11630">AKIINESQDAFIPGPENLYVDGNFVATISVPAVSPQETSSCPLGTAIHVPYLTTVYTAWTLRSAPRSYTQGIDIANTKSPPIANLKVVDIIPVSQDERIEIKLLAPPL</sequence>
<organism evidence="1 2">
    <name type="scientific">Hypholoma sublateritium (strain FD-334 SS-4)</name>
    <dbReference type="NCBI Taxonomy" id="945553"/>
    <lineage>
        <taxon>Eukaryota</taxon>
        <taxon>Fungi</taxon>
        <taxon>Dikarya</taxon>
        <taxon>Basidiomycota</taxon>
        <taxon>Agaricomycotina</taxon>
        <taxon>Agaricomycetes</taxon>
        <taxon>Agaricomycetidae</taxon>
        <taxon>Agaricales</taxon>
        <taxon>Agaricineae</taxon>
        <taxon>Strophariaceae</taxon>
        <taxon>Hypholoma</taxon>
    </lineage>
</organism>
<reference evidence="2" key="1">
    <citation type="submission" date="2014-04" db="EMBL/GenBank/DDBJ databases">
        <title>Evolutionary Origins and Diversification of the Mycorrhizal Mutualists.</title>
        <authorList>
            <consortium name="DOE Joint Genome Institute"/>
            <consortium name="Mycorrhizal Genomics Consortium"/>
            <person name="Kohler A."/>
            <person name="Kuo A."/>
            <person name="Nagy L.G."/>
            <person name="Floudas D."/>
            <person name="Copeland A."/>
            <person name="Barry K.W."/>
            <person name="Cichocki N."/>
            <person name="Veneault-Fourrey C."/>
            <person name="LaButti K."/>
            <person name="Lindquist E.A."/>
            <person name="Lipzen A."/>
            <person name="Lundell T."/>
            <person name="Morin E."/>
            <person name="Murat C."/>
            <person name="Riley R."/>
            <person name="Ohm R."/>
            <person name="Sun H."/>
            <person name="Tunlid A."/>
            <person name="Henrissat B."/>
            <person name="Grigoriev I.V."/>
            <person name="Hibbett D.S."/>
            <person name="Martin F."/>
        </authorList>
    </citation>
    <scope>NUCLEOTIDE SEQUENCE [LARGE SCALE GENOMIC DNA]</scope>
    <source>
        <strain evidence="2">FD-334 SS-4</strain>
    </source>
</reference>
<name>A0A0D2KGZ0_HYPSF</name>
<evidence type="ECO:0000313" key="2">
    <source>
        <dbReference type="Proteomes" id="UP000054270"/>
    </source>
</evidence>
<dbReference type="OMA" id="DAFIPGP"/>
<evidence type="ECO:0000313" key="1">
    <source>
        <dbReference type="EMBL" id="KJA13832.1"/>
    </source>
</evidence>
<accession>A0A0D2KGZ0</accession>
<feature type="non-terminal residue" evidence="1">
    <location>
        <position position="108"/>
    </location>
</feature>
<gene>
    <name evidence="1" type="ORF">HYPSUDRAFT_97657</name>
</gene>
<feature type="non-terminal residue" evidence="1">
    <location>
        <position position="1"/>
    </location>
</feature>
<dbReference type="PANTHER" id="PTHR31005:SF8">
    <property type="entry name" value="DUF4139 DOMAIN-CONTAINING PROTEIN"/>
    <property type="match status" value="1"/>
</dbReference>